<reference evidence="9" key="1">
    <citation type="submission" date="2022-07" db="EMBL/GenBank/DDBJ databases">
        <title>Fungi with potential for degradation of polypropylene.</title>
        <authorList>
            <person name="Gostincar C."/>
        </authorList>
    </citation>
    <scope>NUCLEOTIDE SEQUENCE</scope>
    <source>
        <strain evidence="9">EXF-13287</strain>
    </source>
</reference>
<evidence type="ECO:0000313" key="10">
    <source>
        <dbReference type="Proteomes" id="UP001174691"/>
    </source>
</evidence>
<dbReference type="InterPro" id="IPR011009">
    <property type="entry name" value="Kinase-like_dom_sf"/>
</dbReference>
<dbReference type="InterPro" id="IPR051175">
    <property type="entry name" value="CLK_kinases"/>
</dbReference>
<dbReference type="GO" id="GO:0004674">
    <property type="term" value="F:protein serine/threonine kinase activity"/>
    <property type="evidence" value="ECO:0007669"/>
    <property type="project" value="UniProtKB-KW"/>
</dbReference>
<dbReference type="InterPro" id="IPR017441">
    <property type="entry name" value="Protein_kinase_ATP_BS"/>
</dbReference>
<keyword evidence="2" id="KW-0808">Transferase</keyword>
<keyword evidence="4 9" id="KW-0418">Kinase</keyword>
<dbReference type="GO" id="GO:0005634">
    <property type="term" value="C:nucleus"/>
    <property type="evidence" value="ECO:0007669"/>
    <property type="project" value="TreeGrafter"/>
</dbReference>
<accession>A0AA38SKC6</accession>
<evidence type="ECO:0000313" key="9">
    <source>
        <dbReference type="EMBL" id="KAJ9165461.1"/>
    </source>
</evidence>
<evidence type="ECO:0000256" key="1">
    <source>
        <dbReference type="ARBA" id="ARBA00022527"/>
    </source>
</evidence>
<dbReference type="Proteomes" id="UP001174691">
    <property type="component" value="Unassembled WGS sequence"/>
</dbReference>
<evidence type="ECO:0000256" key="3">
    <source>
        <dbReference type="ARBA" id="ARBA00022741"/>
    </source>
</evidence>
<evidence type="ECO:0000256" key="2">
    <source>
        <dbReference type="ARBA" id="ARBA00022679"/>
    </source>
</evidence>
<dbReference type="InterPro" id="IPR008271">
    <property type="entry name" value="Ser/Thr_kinase_AS"/>
</dbReference>
<proteinExistence type="predicted"/>
<dbReference type="Pfam" id="PF00069">
    <property type="entry name" value="Pkinase"/>
    <property type="match status" value="1"/>
</dbReference>
<dbReference type="InterPro" id="IPR000719">
    <property type="entry name" value="Prot_kinase_dom"/>
</dbReference>
<dbReference type="SUPFAM" id="SSF56112">
    <property type="entry name" value="Protein kinase-like (PK-like)"/>
    <property type="match status" value="1"/>
</dbReference>
<feature type="binding site" evidence="6">
    <location>
        <position position="294"/>
    </location>
    <ligand>
        <name>ATP</name>
        <dbReference type="ChEBI" id="CHEBI:30616"/>
    </ligand>
</feature>
<dbReference type="Gene3D" id="3.30.200.20">
    <property type="entry name" value="Phosphorylase Kinase, domain 1"/>
    <property type="match status" value="1"/>
</dbReference>
<dbReference type="PROSITE" id="PS50011">
    <property type="entry name" value="PROTEIN_KINASE_DOM"/>
    <property type="match status" value="1"/>
</dbReference>
<dbReference type="PANTHER" id="PTHR45646">
    <property type="entry name" value="SERINE/THREONINE-PROTEIN KINASE DOA-RELATED"/>
    <property type="match status" value="1"/>
</dbReference>
<name>A0AA38SKC6_9PEZI</name>
<feature type="domain" description="Protein kinase" evidence="8">
    <location>
        <begin position="265"/>
        <end position="607"/>
    </location>
</feature>
<dbReference type="GO" id="GO:0005524">
    <property type="term" value="F:ATP binding"/>
    <property type="evidence" value="ECO:0007669"/>
    <property type="project" value="UniProtKB-UniRule"/>
</dbReference>
<evidence type="ECO:0000256" key="4">
    <source>
        <dbReference type="ARBA" id="ARBA00022777"/>
    </source>
</evidence>
<dbReference type="Gene3D" id="1.10.510.10">
    <property type="entry name" value="Transferase(Phosphotransferase) domain 1"/>
    <property type="match status" value="1"/>
</dbReference>
<dbReference type="CDD" id="cd14134">
    <property type="entry name" value="PKc_CLK"/>
    <property type="match status" value="1"/>
</dbReference>
<dbReference type="GO" id="GO:0043484">
    <property type="term" value="P:regulation of RNA splicing"/>
    <property type="evidence" value="ECO:0007669"/>
    <property type="project" value="TreeGrafter"/>
</dbReference>
<keyword evidence="5 6" id="KW-0067">ATP-binding</keyword>
<dbReference type="AlphaFoldDB" id="A0AA38SKC6"/>
<keyword evidence="3 6" id="KW-0547">Nucleotide-binding</keyword>
<gene>
    <name evidence="9" type="ORF">NKR19_g368</name>
</gene>
<sequence>MSTVAEGPRGLNHLLSHQGYQTNGVHHPAHPLSHNQTQTQTQQTDSPLSSSATTSDANQSRTLLQPEGRQLRSSRRQQAPDWGSFYKNGVPRATEVIVIDDSPEPPPPPPHARTRVNGNNDALPDPAAAGSASRKRKYDDTASQASYQNARHANGSTTDSYQDRDTLYAPSANTSTDDSSIRAAPAKRKRVTKAQPANGVSFKRQDTRVLRGDHVEYRGLGKRATKASAVSVRAIHASQKDKNVKIDDDDGHYIVVPEVELASQYTITSLLGQGTFGKVVKAYDRRVGDYVAVKVIRAVQKYRDAAKIELRALQTLRDHDADNRYRCIHLRDCFDFRGHICIVTDLLDLSLFDFLKGNNFVPFPNSHIQSFARQLFTSVAFLHDLNLIHTDLKPENILLKDASYQTYTYNKRIPSSQIQATRQSPGSRKVLLNSEIRLIDFGSATFQDEYHSSVVSTRHYRAPEIILGLGWSYPCDIWSIGCILVEFFTGDALFQTHDNLEHLAMIEAVLDARIDPHVVRQVNQMASRSGGSNGASKYFKRGKLDYPTRETTRASRRFVKNMKRLEDIIPHEQNSFFRNFLDLLRKIFVYDPAARISALDALQHPWFKETPERDDGTAAALLREERRAAVNAVTRAEHG</sequence>
<dbReference type="PROSITE" id="PS00107">
    <property type="entry name" value="PROTEIN_KINASE_ATP"/>
    <property type="match status" value="1"/>
</dbReference>
<dbReference type="SMART" id="SM00220">
    <property type="entry name" value="S_TKc"/>
    <property type="match status" value="1"/>
</dbReference>
<comment type="caution">
    <text evidence="9">The sequence shown here is derived from an EMBL/GenBank/DDBJ whole genome shotgun (WGS) entry which is preliminary data.</text>
</comment>
<evidence type="ECO:0000256" key="5">
    <source>
        <dbReference type="ARBA" id="ARBA00022840"/>
    </source>
</evidence>
<feature type="region of interest" description="Disordered" evidence="7">
    <location>
        <begin position="20"/>
        <end position="201"/>
    </location>
</feature>
<dbReference type="PROSITE" id="PS00108">
    <property type="entry name" value="PROTEIN_KINASE_ST"/>
    <property type="match status" value="1"/>
</dbReference>
<keyword evidence="10" id="KW-1185">Reference proteome</keyword>
<dbReference type="PANTHER" id="PTHR45646:SF11">
    <property type="entry name" value="SERINE_THREONINE-PROTEIN KINASE DOA"/>
    <property type="match status" value="1"/>
</dbReference>
<evidence type="ECO:0000256" key="7">
    <source>
        <dbReference type="SAM" id="MobiDB-lite"/>
    </source>
</evidence>
<organism evidence="9 10">
    <name type="scientific">Coniochaeta hoffmannii</name>
    <dbReference type="NCBI Taxonomy" id="91930"/>
    <lineage>
        <taxon>Eukaryota</taxon>
        <taxon>Fungi</taxon>
        <taxon>Dikarya</taxon>
        <taxon>Ascomycota</taxon>
        <taxon>Pezizomycotina</taxon>
        <taxon>Sordariomycetes</taxon>
        <taxon>Sordariomycetidae</taxon>
        <taxon>Coniochaetales</taxon>
        <taxon>Coniochaetaceae</taxon>
        <taxon>Coniochaeta</taxon>
    </lineage>
</organism>
<protein>
    <submittedName>
        <fullName evidence="9">Kinase-like protein</fullName>
    </submittedName>
</protein>
<keyword evidence="1" id="KW-0723">Serine/threonine-protein kinase</keyword>
<feature type="compositionally biased region" description="Polar residues" evidence="7">
    <location>
        <begin position="141"/>
        <end position="160"/>
    </location>
</feature>
<evidence type="ECO:0000256" key="6">
    <source>
        <dbReference type="PROSITE-ProRule" id="PRU10141"/>
    </source>
</evidence>
<dbReference type="EMBL" id="JANBVN010000003">
    <property type="protein sequence ID" value="KAJ9165461.1"/>
    <property type="molecule type" value="Genomic_DNA"/>
</dbReference>
<evidence type="ECO:0000259" key="8">
    <source>
        <dbReference type="PROSITE" id="PS50011"/>
    </source>
</evidence>
<feature type="compositionally biased region" description="Polar residues" evidence="7">
    <location>
        <begin position="45"/>
        <end position="63"/>
    </location>
</feature>